<dbReference type="SUPFAM" id="SSF69572">
    <property type="entry name" value="Activating enzymes of the ubiquitin-like proteins"/>
    <property type="match status" value="1"/>
</dbReference>
<dbReference type="InterPro" id="IPR032197">
    <property type="entry name" value="Atg7_N"/>
</dbReference>
<dbReference type="EMBL" id="HBNS01029334">
    <property type="protein sequence ID" value="CAE4622764.1"/>
    <property type="molecule type" value="Transcribed_RNA"/>
</dbReference>
<evidence type="ECO:0000256" key="2">
    <source>
        <dbReference type="ARBA" id="ARBA00004496"/>
    </source>
</evidence>
<dbReference type="PANTHER" id="PTHR10953:SF3">
    <property type="entry name" value="UBIQUITIN-LIKE MODIFIER-ACTIVATING ENZYME ATG7"/>
    <property type="match status" value="1"/>
</dbReference>
<evidence type="ECO:0000256" key="1">
    <source>
        <dbReference type="ARBA" id="ARBA00004329"/>
    </source>
</evidence>
<dbReference type="InterPro" id="IPR045886">
    <property type="entry name" value="ThiF/MoeB/HesA"/>
</dbReference>
<organism evidence="11">
    <name type="scientific">Ditylum brightwellii</name>
    <dbReference type="NCBI Taxonomy" id="49249"/>
    <lineage>
        <taxon>Eukaryota</taxon>
        <taxon>Sar</taxon>
        <taxon>Stramenopiles</taxon>
        <taxon>Ochrophyta</taxon>
        <taxon>Bacillariophyta</taxon>
        <taxon>Mediophyceae</taxon>
        <taxon>Lithodesmiophycidae</taxon>
        <taxon>Lithodesmiales</taxon>
        <taxon>Lithodesmiaceae</taxon>
        <taxon>Ditylum</taxon>
    </lineage>
</organism>
<evidence type="ECO:0000256" key="7">
    <source>
        <dbReference type="ARBA" id="ARBA00022927"/>
    </source>
</evidence>
<evidence type="ECO:0000256" key="5">
    <source>
        <dbReference type="ARBA" id="ARBA00022490"/>
    </source>
</evidence>
<dbReference type="InterPro" id="IPR035985">
    <property type="entry name" value="Ubiquitin-activating_enz"/>
</dbReference>
<dbReference type="GO" id="GO:0000407">
    <property type="term" value="C:phagophore assembly site"/>
    <property type="evidence" value="ECO:0007669"/>
    <property type="project" value="UniProtKB-SubCell"/>
</dbReference>
<evidence type="ECO:0000259" key="10">
    <source>
        <dbReference type="Pfam" id="PF16420"/>
    </source>
</evidence>
<dbReference type="InterPro" id="IPR042523">
    <property type="entry name" value="Atg7_N_2"/>
</dbReference>
<dbReference type="GO" id="GO:0000045">
    <property type="term" value="P:autophagosome assembly"/>
    <property type="evidence" value="ECO:0007669"/>
    <property type="project" value="TreeGrafter"/>
</dbReference>
<dbReference type="AlphaFoldDB" id="A0A7S4RRR7"/>
<dbReference type="InterPro" id="IPR000594">
    <property type="entry name" value="ThiF_NAD_FAD-bd"/>
</dbReference>
<comment type="subcellular location">
    <subcellularLocation>
        <location evidence="2">Cytoplasm</location>
    </subcellularLocation>
    <subcellularLocation>
        <location evidence="1">Preautophagosomal structure</location>
    </subcellularLocation>
</comment>
<dbReference type="Gene3D" id="3.40.140.100">
    <property type="entry name" value="Ubiquitin-like modifier-activating enzyme ATG7 C-terminal domain"/>
    <property type="match status" value="1"/>
</dbReference>
<keyword evidence="8" id="KW-0072">Autophagy</keyword>
<dbReference type="GO" id="GO:0034727">
    <property type="term" value="P:piecemeal microautophagy of the nucleus"/>
    <property type="evidence" value="ECO:0007669"/>
    <property type="project" value="TreeGrafter"/>
</dbReference>
<keyword evidence="6" id="KW-0833">Ubl conjugation pathway</keyword>
<dbReference type="GO" id="GO:0032446">
    <property type="term" value="P:protein modification by small protein conjugation"/>
    <property type="evidence" value="ECO:0007669"/>
    <property type="project" value="TreeGrafter"/>
</dbReference>
<dbReference type="GO" id="GO:0006995">
    <property type="term" value="P:cellular response to nitrogen starvation"/>
    <property type="evidence" value="ECO:0007669"/>
    <property type="project" value="TreeGrafter"/>
</dbReference>
<dbReference type="GO" id="GO:0019779">
    <property type="term" value="F:Atg8 activating enzyme activity"/>
    <property type="evidence" value="ECO:0007669"/>
    <property type="project" value="TreeGrafter"/>
</dbReference>
<sequence>MSTTKNNNNLLKFHPFSSTVEPSFWLSLSKLKLHSLKLNEDPVPIQGSFSITPPTIRNSKDSGSNNSSVGGLVRIRLDQSSLSSLDTNATKDCTIQNEVRILPGKVLVVNTKEGFKQCDKNEFISTHGVPPLQEEGGEEEAVLAKLASFLVLTYMNLKDHSIVYWFAFPALTPKSGKAISYISQQPPQLLQQIWSQGQMENLHEEYHKLRMLQLQTAIQEKEKKAAYKGCPLYFIIASQEDKIQCHALSYQTFVNLTNEGNHNVMFGFLDATPSSSSSQQQQAPPMGWILRNYIAYLSIKYKLGGMNVQIVSFKPKMLRRIPLDLLNEKENESATLKKKELYSEDGGSFLLNVTVPHANDYQWPSASNTTDTTATTKQHAYKCVGWELNARSKPGPRFLNLTPLLSPTHLAVQAMDLNLRLMKWRMIPSLNLDKLSSTKTLLLGAGTLGCAVARTLLGWGIKNITLVDNGKVSYSNPARQSLFTLADCENGGKDKANAAALALQQIAGPTIQSSGVNLTIPMPGHDFTSTPDEEATVQKDIETLVNLVEQSDVIFLLTDTRESRWLPALLARSYSKMLINAALGFDSWLVMRHGLSTCTSTKSRLGCYFCSDIVAPENSMKDRTLDQQCTVTRPGLANIAASMAVELMVSLLHHEDGVDAPAPAPSTTSTSYSPGIGAQNDNVSSPLGIMPHQIRGSLTSYTLMTPTIPAFQCCTACSDAVVDAYKKDGYEFVKKACCSDSTFLKDVSGLSAFQEEAAAKMEAFMEEEDDWDLEDEE</sequence>
<feature type="domain" description="Ubiquitin-like modifier-activating enzyme Atg7 N-terminal" evidence="10">
    <location>
        <begin position="11"/>
        <end position="404"/>
    </location>
</feature>
<comment type="subunit">
    <text evidence="3">Homodimer.</text>
</comment>
<dbReference type="Pfam" id="PF00899">
    <property type="entry name" value="ThiF"/>
    <property type="match status" value="1"/>
</dbReference>
<gene>
    <name evidence="11" type="ORF">DBRI00130_LOCUS23074</name>
</gene>
<proteinExistence type="predicted"/>
<dbReference type="Gene3D" id="3.40.140.70">
    <property type="entry name" value="Ubiquitin-like modifier-activating enzyme ATG7 N-terminal domain"/>
    <property type="match status" value="1"/>
</dbReference>
<keyword evidence="4" id="KW-0813">Transport</keyword>
<protein>
    <recommendedName>
        <fullName evidence="12">Autophagy-related protein 7</fullName>
    </recommendedName>
</protein>
<keyword evidence="7" id="KW-0653">Protein transport</keyword>
<dbReference type="FunFam" id="3.40.50.720:FF:000395">
    <property type="entry name" value="ubiquitin-like modifier-activating enzyme ATG7"/>
    <property type="match status" value="1"/>
</dbReference>
<dbReference type="Pfam" id="PF16420">
    <property type="entry name" value="ATG7_N"/>
    <property type="match status" value="1"/>
</dbReference>
<dbReference type="InterPro" id="IPR042522">
    <property type="entry name" value="Atg7_N_1"/>
</dbReference>
<keyword evidence="5" id="KW-0963">Cytoplasm</keyword>
<dbReference type="GO" id="GO:0019778">
    <property type="term" value="F:Atg12 activating enzyme activity"/>
    <property type="evidence" value="ECO:0007669"/>
    <property type="project" value="TreeGrafter"/>
</dbReference>
<evidence type="ECO:0000256" key="8">
    <source>
        <dbReference type="ARBA" id="ARBA00023006"/>
    </source>
</evidence>
<accession>A0A7S4RRR7</accession>
<dbReference type="GO" id="GO:0015031">
    <property type="term" value="P:protein transport"/>
    <property type="evidence" value="ECO:0007669"/>
    <property type="project" value="UniProtKB-KW"/>
</dbReference>
<evidence type="ECO:0000313" key="11">
    <source>
        <dbReference type="EMBL" id="CAE4622764.1"/>
    </source>
</evidence>
<reference evidence="11" key="1">
    <citation type="submission" date="2021-01" db="EMBL/GenBank/DDBJ databases">
        <authorList>
            <person name="Corre E."/>
            <person name="Pelletier E."/>
            <person name="Niang G."/>
            <person name="Scheremetjew M."/>
            <person name="Finn R."/>
            <person name="Kale V."/>
            <person name="Holt S."/>
            <person name="Cochrane G."/>
            <person name="Meng A."/>
            <person name="Brown T."/>
            <person name="Cohen L."/>
        </authorList>
    </citation>
    <scope>NUCLEOTIDE SEQUENCE</scope>
    <source>
        <strain evidence="11">GSO104</strain>
    </source>
</reference>
<evidence type="ECO:0000256" key="3">
    <source>
        <dbReference type="ARBA" id="ARBA00011738"/>
    </source>
</evidence>
<feature type="domain" description="THIF-type NAD/FAD binding fold" evidence="9">
    <location>
        <begin position="420"/>
        <end position="655"/>
    </location>
</feature>
<dbReference type="Gene3D" id="3.40.50.720">
    <property type="entry name" value="NAD(P)-binding Rossmann-like Domain"/>
    <property type="match status" value="1"/>
</dbReference>
<evidence type="ECO:0000256" key="6">
    <source>
        <dbReference type="ARBA" id="ARBA00022786"/>
    </source>
</evidence>
<dbReference type="GO" id="GO:0000422">
    <property type="term" value="P:autophagy of mitochondrion"/>
    <property type="evidence" value="ECO:0007669"/>
    <property type="project" value="TreeGrafter"/>
</dbReference>
<dbReference type="PANTHER" id="PTHR10953">
    <property type="entry name" value="UBIQUITIN-ACTIVATING ENZYME E1"/>
    <property type="match status" value="1"/>
</dbReference>
<evidence type="ECO:0000259" key="9">
    <source>
        <dbReference type="Pfam" id="PF00899"/>
    </source>
</evidence>
<evidence type="ECO:0000256" key="4">
    <source>
        <dbReference type="ARBA" id="ARBA00022448"/>
    </source>
</evidence>
<evidence type="ECO:0008006" key="12">
    <source>
        <dbReference type="Google" id="ProtNLM"/>
    </source>
</evidence>
<name>A0A7S4RRR7_9STRA</name>